<protein>
    <submittedName>
        <fullName evidence="1">Uncharacterized protein</fullName>
    </submittedName>
</protein>
<organism evidence="1 2">
    <name type="scientific">Dorcoceras hygrometricum</name>
    <dbReference type="NCBI Taxonomy" id="472368"/>
    <lineage>
        <taxon>Eukaryota</taxon>
        <taxon>Viridiplantae</taxon>
        <taxon>Streptophyta</taxon>
        <taxon>Embryophyta</taxon>
        <taxon>Tracheophyta</taxon>
        <taxon>Spermatophyta</taxon>
        <taxon>Magnoliopsida</taxon>
        <taxon>eudicotyledons</taxon>
        <taxon>Gunneridae</taxon>
        <taxon>Pentapetalae</taxon>
        <taxon>asterids</taxon>
        <taxon>lamiids</taxon>
        <taxon>Lamiales</taxon>
        <taxon>Gesneriaceae</taxon>
        <taxon>Didymocarpoideae</taxon>
        <taxon>Trichosporeae</taxon>
        <taxon>Loxocarpinae</taxon>
        <taxon>Dorcoceras</taxon>
    </lineage>
</organism>
<evidence type="ECO:0000313" key="2">
    <source>
        <dbReference type="Proteomes" id="UP000250235"/>
    </source>
</evidence>
<proteinExistence type="predicted"/>
<dbReference type="AlphaFoldDB" id="A0A2Z6ZWX0"/>
<dbReference type="EMBL" id="KV027276">
    <property type="protein sequence ID" value="KZV13737.1"/>
    <property type="molecule type" value="Genomic_DNA"/>
</dbReference>
<name>A0A2Z6ZWX0_9LAMI</name>
<gene>
    <name evidence="1" type="ORF">F511_45097</name>
</gene>
<sequence length="233" mass="25748">MVVDLIVIYGLKGPYRTLTTTNWFLQALSVIPRGSWGDVARRFTMIRWAVVPEPVFFGSDHTICHIVSNISKFQIENRKNFEAGRRPPQSPTSAVRLPHALRASAVRLPHALRASAARLPHALRASRRRAPLRAMVERGGRRLAPLRTSAAAAPRACRAMMGGVARCWPRRRCTLDDAWSAGERHCWSSDVRWLRAIAHGVASCLARRRAAAVSFVDAAPPAGRRSGESTAMS</sequence>
<dbReference type="Proteomes" id="UP000250235">
    <property type="component" value="Unassembled WGS sequence"/>
</dbReference>
<evidence type="ECO:0000313" key="1">
    <source>
        <dbReference type="EMBL" id="KZV13737.1"/>
    </source>
</evidence>
<accession>A0A2Z6ZWX0</accession>
<keyword evidence="2" id="KW-1185">Reference proteome</keyword>
<reference evidence="1 2" key="1">
    <citation type="journal article" date="2015" name="Proc. Natl. Acad. Sci. U.S.A.">
        <title>The resurrection genome of Boea hygrometrica: A blueprint for survival of dehydration.</title>
        <authorList>
            <person name="Xiao L."/>
            <person name="Yang G."/>
            <person name="Zhang L."/>
            <person name="Yang X."/>
            <person name="Zhao S."/>
            <person name="Ji Z."/>
            <person name="Zhou Q."/>
            <person name="Hu M."/>
            <person name="Wang Y."/>
            <person name="Chen M."/>
            <person name="Xu Y."/>
            <person name="Jin H."/>
            <person name="Xiao X."/>
            <person name="Hu G."/>
            <person name="Bao F."/>
            <person name="Hu Y."/>
            <person name="Wan P."/>
            <person name="Li L."/>
            <person name="Deng X."/>
            <person name="Kuang T."/>
            <person name="Xiang C."/>
            <person name="Zhu J.K."/>
            <person name="Oliver M.J."/>
            <person name="He Y."/>
        </authorList>
    </citation>
    <scope>NUCLEOTIDE SEQUENCE [LARGE SCALE GENOMIC DNA]</scope>
    <source>
        <strain evidence="2">cv. XS01</strain>
    </source>
</reference>